<keyword evidence="5" id="KW-0285">Flavoprotein</keyword>
<name>A0A0B6YAY8_9EUPU</name>
<organism evidence="9">
    <name type="scientific">Arion vulgaris</name>
    <dbReference type="NCBI Taxonomy" id="1028688"/>
    <lineage>
        <taxon>Eukaryota</taxon>
        <taxon>Metazoa</taxon>
        <taxon>Spiralia</taxon>
        <taxon>Lophotrochozoa</taxon>
        <taxon>Mollusca</taxon>
        <taxon>Gastropoda</taxon>
        <taxon>Heterobranchia</taxon>
        <taxon>Euthyneura</taxon>
        <taxon>Panpulmonata</taxon>
        <taxon>Eupulmonata</taxon>
        <taxon>Stylommatophora</taxon>
        <taxon>Helicina</taxon>
        <taxon>Arionoidea</taxon>
        <taxon>Arionidae</taxon>
        <taxon>Arion</taxon>
    </lineage>
</organism>
<dbReference type="GO" id="GO:0046592">
    <property type="term" value="F:polyamine oxidase activity"/>
    <property type="evidence" value="ECO:0007669"/>
    <property type="project" value="TreeGrafter"/>
</dbReference>
<evidence type="ECO:0000256" key="6">
    <source>
        <dbReference type="ARBA" id="ARBA00022827"/>
    </source>
</evidence>
<gene>
    <name evidence="9" type="primary">ORF19748</name>
</gene>
<dbReference type="Gene3D" id="3.50.50.60">
    <property type="entry name" value="FAD/NAD(P)-binding domain"/>
    <property type="match status" value="1"/>
</dbReference>
<evidence type="ECO:0000256" key="4">
    <source>
        <dbReference type="ARBA" id="ARBA00022490"/>
    </source>
</evidence>
<dbReference type="PANTHER" id="PTHR10742">
    <property type="entry name" value="FLAVIN MONOAMINE OXIDASE"/>
    <property type="match status" value="1"/>
</dbReference>
<keyword evidence="6" id="KW-0274">FAD</keyword>
<feature type="domain" description="Amine oxidase" evidence="8">
    <location>
        <begin position="15"/>
        <end position="481"/>
    </location>
</feature>
<keyword evidence="4" id="KW-0963">Cytoplasm</keyword>
<dbReference type="InterPro" id="IPR002937">
    <property type="entry name" value="Amino_oxidase"/>
</dbReference>
<dbReference type="SUPFAM" id="SSF54373">
    <property type="entry name" value="FAD-linked reductases, C-terminal domain"/>
    <property type="match status" value="1"/>
</dbReference>
<evidence type="ECO:0000259" key="8">
    <source>
        <dbReference type="Pfam" id="PF01593"/>
    </source>
</evidence>
<dbReference type="InterPro" id="IPR050281">
    <property type="entry name" value="Flavin_monoamine_oxidase"/>
</dbReference>
<comment type="cofactor">
    <cofactor evidence="1">
        <name>FAD</name>
        <dbReference type="ChEBI" id="CHEBI:57692"/>
    </cofactor>
</comment>
<proteinExistence type="inferred from homology"/>
<evidence type="ECO:0000256" key="7">
    <source>
        <dbReference type="ARBA" id="ARBA00023002"/>
    </source>
</evidence>
<comment type="subcellular location">
    <subcellularLocation>
        <location evidence="2">Cytoplasm</location>
    </subcellularLocation>
</comment>
<dbReference type="InterPro" id="IPR036188">
    <property type="entry name" value="FAD/NAD-bd_sf"/>
</dbReference>
<evidence type="ECO:0000256" key="2">
    <source>
        <dbReference type="ARBA" id="ARBA00004496"/>
    </source>
</evidence>
<dbReference type="EMBL" id="HACG01006418">
    <property type="protein sequence ID" value="CEK53283.1"/>
    <property type="molecule type" value="Transcribed_RNA"/>
</dbReference>
<keyword evidence="7" id="KW-0560">Oxidoreductase</keyword>
<accession>A0A0B6YAY8</accession>
<evidence type="ECO:0000256" key="5">
    <source>
        <dbReference type="ARBA" id="ARBA00022630"/>
    </source>
</evidence>
<reference evidence="9" key="1">
    <citation type="submission" date="2014-12" db="EMBL/GenBank/DDBJ databases">
        <title>Insight into the proteome of Arion vulgaris.</title>
        <authorList>
            <person name="Aradska J."/>
            <person name="Bulat T."/>
            <person name="Smidak R."/>
            <person name="Sarate P."/>
            <person name="Gangsoo J."/>
            <person name="Sialana F."/>
            <person name="Bilban M."/>
            <person name="Lubec G."/>
        </authorList>
    </citation>
    <scope>NUCLEOTIDE SEQUENCE</scope>
    <source>
        <tissue evidence="9">Skin</tissue>
    </source>
</reference>
<dbReference type="PANTHER" id="PTHR10742:SF405">
    <property type="entry name" value="PEROXISOMAL N(1)-ACETYL-SPERMINE_SPERMIDINE OXIDASE"/>
    <property type="match status" value="1"/>
</dbReference>
<dbReference type="AlphaFoldDB" id="A0A0B6YAY8"/>
<dbReference type="Gene3D" id="3.90.660.10">
    <property type="match status" value="1"/>
</dbReference>
<evidence type="ECO:0000313" key="9">
    <source>
        <dbReference type="EMBL" id="CEK53283.1"/>
    </source>
</evidence>
<comment type="similarity">
    <text evidence="3">Belongs to the flavin monoamine oxidase family.</text>
</comment>
<evidence type="ECO:0000256" key="3">
    <source>
        <dbReference type="ARBA" id="ARBA00005995"/>
    </source>
</evidence>
<evidence type="ECO:0000256" key="1">
    <source>
        <dbReference type="ARBA" id="ARBA00001974"/>
    </source>
</evidence>
<protein>
    <recommendedName>
        <fullName evidence="8">Amine oxidase domain-containing protein</fullName>
    </recommendedName>
</protein>
<dbReference type="GO" id="GO:0005737">
    <property type="term" value="C:cytoplasm"/>
    <property type="evidence" value="ECO:0007669"/>
    <property type="project" value="UniProtKB-SubCell"/>
</dbReference>
<sequence length="501" mass="55947">MAKYSTSVAIIGAGVAGVTAAAWLTNSGVDDVLVLEAQNYVGGRVKGEVVDGKIIDIGAQFLHGWEGNPVYEIAHKLGRVAFPDEDYLNAHLQNTPKEFITSNGEKIPYEQVSHVLQFLYDDLEQRLLEPVEDDGTSIGASFEKVYKNFIESHSEDNVELAAALFRWHAAYHKIDNAVADLRDISAWGASKYIVLKGDRFTDIIGGMTGLLKVVLDLVPKAIIRLNTPVKEIDWSSAQKQSPNSKVLIICENGDEIEADHVIVTISSGCMQAVHKQMFHPSLPIQFQTALGHVGFGGIGKVFLKWEKPFWRIPSEDYFTSFELLWLDSHPISIKSDRCQKKTRFGKPWWYGILAVETVFDHPDMLEFWLSLDQVEIAEELSDEEVKSVCHELLSVFLKEYENIPEPVEIYRTKWLTNPYTRGTYSYLNCGIRKEDIDNLGAPLPSTENPRVLFAGEGYANGFISTFHGALQSGLDAANTVLKARGIHTSRKLVDLIGTSKK</sequence>
<dbReference type="Pfam" id="PF01593">
    <property type="entry name" value="Amino_oxidase"/>
    <property type="match status" value="1"/>
</dbReference>
<dbReference type="SUPFAM" id="SSF51905">
    <property type="entry name" value="FAD/NAD(P)-binding domain"/>
    <property type="match status" value="1"/>
</dbReference>